<dbReference type="InterPro" id="IPR043129">
    <property type="entry name" value="ATPase_NBD"/>
</dbReference>
<accession>A0ABY5P4L0</accession>
<keyword evidence="2" id="KW-0012">Acyltransferase</keyword>
<dbReference type="PANTHER" id="PTHR11735:SF11">
    <property type="entry name" value="TRNA THREONYLCARBAMOYLADENOSINE BIOSYNTHESIS PROTEIN TSAB"/>
    <property type="match status" value="1"/>
</dbReference>
<sequence>MRTLAVDTATSYLSVSLFEEARVVSTVMLQSKRQHGETLVQVVNDCLNYLGWTAQDIDQVIVGVGPGSYTGIRIGVTMAKMWATSLKVPLKQVSSLSLMAAGVAQEAGALIIPVIDARRQTAYTAAYEYVKGEGDQWRVQAVMADQQIEWQAFLEQLAELDVQRLLLVGDKIELFAEMARMRFEGKGIEVQWLDSHQAVPQTARVYHVEQVEVADPNLLVPNYAQTTLAEREWAQTHQVDEVDNENYIEHYS</sequence>
<organism evidence="2 3">
    <name type="scientific">Fundicoccus culcitae</name>
    <dbReference type="NCBI Taxonomy" id="2969821"/>
    <lineage>
        <taxon>Bacteria</taxon>
        <taxon>Bacillati</taxon>
        <taxon>Bacillota</taxon>
        <taxon>Bacilli</taxon>
        <taxon>Lactobacillales</taxon>
        <taxon>Aerococcaceae</taxon>
        <taxon>Fundicoccus</taxon>
    </lineage>
</organism>
<reference evidence="2 3" key="1">
    <citation type="submission" date="2022-08" db="EMBL/GenBank/DDBJ databases">
        <title>Aerococcaceae sp. nov isolated from spoiled eye mask.</title>
        <authorList>
            <person name="Zhou G."/>
            <person name="Xie X.-B."/>
            <person name="Shi Q.-S."/>
            <person name="Wang Y.-S."/>
            <person name="Wen X."/>
            <person name="Peng H."/>
            <person name="Yang X.-J."/>
            <person name="Tao H.-B."/>
            <person name="Huang X.-M."/>
        </authorList>
    </citation>
    <scope>NUCLEOTIDE SEQUENCE [LARGE SCALE GENOMIC DNA]</scope>
    <source>
        <strain evidence="3">DM20194951</strain>
    </source>
</reference>
<dbReference type="Pfam" id="PF00814">
    <property type="entry name" value="TsaD"/>
    <property type="match status" value="1"/>
</dbReference>
<dbReference type="RefSeq" id="WP_313793131.1">
    <property type="nucleotide sequence ID" value="NZ_CP102453.1"/>
</dbReference>
<proteinExistence type="predicted"/>
<dbReference type="EC" id="2.3.1.234" evidence="2"/>
<dbReference type="Gene3D" id="3.30.420.40">
    <property type="match status" value="2"/>
</dbReference>
<evidence type="ECO:0000313" key="2">
    <source>
        <dbReference type="EMBL" id="UUX33627.1"/>
    </source>
</evidence>
<keyword evidence="2" id="KW-0808">Transferase</keyword>
<evidence type="ECO:0000259" key="1">
    <source>
        <dbReference type="Pfam" id="PF00814"/>
    </source>
</evidence>
<dbReference type="GO" id="GO:0061711">
    <property type="term" value="F:tRNA N(6)-L-threonylcarbamoyladenine synthase activity"/>
    <property type="evidence" value="ECO:0007669"/>
    <property type="project" value="UniProtKB-EC"/>
</dbReference>
<evidence type="ECO:0000313" key="3">
    <source>
        <dbReference type="Proteomes" id="UP001315967"/>
    </source>
</evidence>
<dbReference type="InterPro" id="IPR022496">
    <property type="entry name" value="T6A_TsaB"/>
</dbReference>
<dbReference type="Proteomes" id="UP001315967">
    <property type="component" value="Chromosome"/>
</dbReference>
<protein>
    <submittedName>
        <fullName evidence="2">tRNA (Adenosine(37)-N6)-threonylcarbamoyltransferase complex dimerization subunit type 1 TsaB</fullName>
        <ecNumber evidence="2">2.3.1.234</ecNumber>
    </submittedName>
</protein>
<dbReference type="EMBL" id="CP102453">
    <property type="protein sequence ID" value="UUX33627.1"/>
    <property type="molecule type" value="Genomic_DNA"/>
</dbReference>
<dbReference type="CDD" id="cd24032">
    <property type="entry name" value="ASKHA_NBD_TsaB"/>
    <property type="match status" value="1"/>
</dbReference>
<gene>
    <name evidence="2" type="primary">tsaB</name>
    <name evidence="2" type="ORF">NRE15_12075</name>
</gene>
<dbReference type="SUPFAM" id="SSF53067">
    <property type="entry name" value="Actin-like ATPase domain"/>
    <property type="match status" value="1"/>
</dbReference>
<dbReference type="PANTHER" id="PTHR11735">
    <property type="entry name" value="TRNA N6-ADENOSINE THREONYLCARBAMOYLTRANSFERASE"/>
    <property type="match status" value="1"/>
</dbReference>
<name>A0ABY5P4L0_9LACT</name>
<keyword evidence="3" id="KW-1185">Reference proteome</keyword>
<feature type="domain" description="Gcp-like" evidence="1">
    <location>
        <begin position="31"/>
        <end position="158"/>
    </location>
</feature>
<dbReference type="NCBIfam" id="TIGR03725">
    <property type="entry name" value="T6A_YeaZ"/>
    <property type="match status" value="1"/>
</dbReference>
<dbReference type="InterPro" id="IPR000905">
    <property type="entry name" value="Gcp-like_dom"/>
</dbReference>